<dbReference type="GO" id="GO:1901235">
    <property type="term" value="F:(R)-carnitine transmembrane transporter activity"/>
    <property type="evidence" value="ECO:0007669"/>
    <property type="project" value="TreeGrafter"/>
</dbReference>
<keyword evidence="2" id="KW-0813">Transport</keyword>
<dbReference type="GO" id="GO:0015374">
    <property type="term" value="F:neutral, basic amino acid:sodium:chloride symporter activity"/>
    <property type="evidence" value="ECO:0007669"/>
    <property type="project" value="TreeGrafter"/>
</dbReference>
<evidence type="ECO:0000256" key="3">
    <source>
        <dbReference type="ARBA" id="ARBA00022692"/>
    </source>
</evidence>
<accession>A0A401PYY7</accession>
<evidence type="ECO:0000256" key="1">
    <source>
        <dbReference type="ARBA" id="ARBA00004141"/>
    </source>
</evidence>
<keyword evidence="5 7" id="KW-0472">Membrane</keyword>
<dbReference type="InterPro" id="IPR037272">
    <property type="entry name" value="SNS_sf"/>
</dbReference>
<keyword evidence="4 7" id="KW-1133">Transmembrane helix</keyword>
<feature type="binding site" evidence="6">
    <location>
        <position position="57"/>
    </location>
    <ligand>
        <name>Na(+)</name>
        <dbReference type="ChEBI" id="CHEBI:29101"/>
        <label>1</label>
    </ligand>
</feature>
<dbReference type="AlphaFoldDB" id="A0A401PYY7"/>
<dbReference type="OrthoDB" id="9906386at2759"/>
<evidence type="ECO:0000313" key="9">
    <source>
        <dbReference type="Proteomes" id="UP000288216"/>
    </source>
</evidence>
<feature type="binding site" evidence="6">
    <location>
        <position position="58"/>
    </location>
    <ligand>
        <name>Na(+)</name>
        <dbReference type="ChEBI" id="CHEBI:29101"/>
        <label>1</label>
    </ligand>
</feature>
<keyword evidence="9" id="KW-1185">Reference proteome</keyword>
<dbReference type="GO" id="GO:0005886">
    <property type="term" value="C:plasma membrane"/>
    <property type="evidence" value="ECO:0007669"/>
    <property type="project" value="TreeGrafter"/>
</dbReference>
<dbReference type="SUPFAM" id="SSF161070">
    <property type="entry name" value="SNF-like"/>
    <property type="match status" value="1"/>
</dbReference>
<dbReference type="GO" id="GO:0046872">
    <property type="term" value="F:metal ion binding"/>
    <property type="evidence" value="ECO:0007669"/>
    <property type="project" value="UniProtKB-KW"/>
</dbReference>
<name>A0A401PYY7_SCYTO</name>
<evidence type="ECO:0000256" key="6">
    <source>
        <dbReference type="PIRSR" id="PIRSR600175-1"/>
    </source>
</evidence>
<dbReference type="OMA" id="DLEYTWG"/>
<reference evidence="8 9" key="1">
    <citation type="journal article" date="2018" name="Nat. Ecol. Evol.">
        <title>Shark genomes provide insights into elasmobranch evolution and the origin of vertebrates.</title>
        <authorList>
            <person name="Hara Y"/>
            <person name="Yamaguchi K"/>
            <person name="Onimaru K"/>
            <person name="Kadota M"/>
            <person name="Koyanagi M"/>
            <person name="Keeley SD"/>
            <person name="Tatsumi K"/>
            <person name="Tanaka K"/>
            <person name="Motone F"/>
            <person name="Kageyama Y"/>
            <person name="Nozu R"/>
            <person name="Adachi N"/>
            <person name="Nishimura O"/>
            <person name="Nakagawa R"/>
            <person name="Tanegashima C"/>
            <person name="Kiyatake I"/>
            <person name="Matsumoto R"/>
            <person name="Murakumo K"/>
            <person name="Nishida K"/>
            <person name="Terakita A"/>
            <person name="Kuratani S"/>
            <person name="Sato K"/>
            <person name="Hyodo S Kuraku.S."/>
        </authorList>
    </citation>
    <scope>NUCLEOTIDE SEQUENCE [LARGE SCALE GENOMIC DNA]</scope>
</reference>
<gene>
    <name evidence="8" type="ORF">scyTo_0015821</name>
</gene>
<evidence type="ECO:0000313" key="8">
    <source>
        <dbReference type="EMBL" id="GCB78367.1"/>
    </source>
</evidence>
<feature type="binding site" evidence="6">
    <location>
        <position position="62"/>
    </location>
    <ligand>
        <name>Na(+)</name>
        <dbReference type="ChEBI" id="CHEBI:29101"/>
        <label>1</label>
    </ligand>
</feature>
<evidence type="ECO:0000256" key="7">
    <source>
        <dbReference type="SAM" id="Phobius"/>
    </source>
</evidence>
<dbReference type="GO" id="GO:0022858">
    <property type="term" value="F:alanine transmembrane transporter activity"/>
    <property type="evidence" value="ECO:0007669"/>
    <property type="project" value="TreeGrafter"/>
</dbReference>
<dbReference type="PRINTS" id="PR00176">
    <property type="entry name" value="NANEUSMPORT"/>
</dbReference>
<dbReference type="Pfam" id="PF00209">
    <property type="entry name" value="SNF"/>
    <property type="match status" value="1"/>
</dbReference>
<organism evidence="8 9">
    <name type="scientific">Scyliorhinus torazame</name>
    <name type="common">Cloudy catshark</name>
    <name type="synonym">Catulus torazame</name>
    <dbReference type="NCBI Taxonomy" id="75743"/>
    <lineage>
        <taxon>Eukaryota</taxon>
        <taxon>Metazoa</taxon>
        <taxon>Chordata</taxon>
        <taxon>Craniata</taxon>
        <taxon>Vertebrata</taxon>
        <taxon>Chondrichthyes</taxon>
        <taxon>Elasmobranchii</taxon>
        <taxon>Galeomorphii</taxon>
        <taxon>Galeoidea</taxon>
        <taxon>Carcharhiniformes</taxon>
        <taxon>Scyliorhinidae</taxon>
        <taxon>Scyliorhinus</taxon>
    </lineage>
</organism>
<evidence type="ECO:0008006" key="10">
    <source>
        <dbReference type="Google" id="ProtNLM"/>
    </source>
</evidence>
<proteinExistence type="predicted"/>
<keyword evidence="6" id="KW-0915">Sodium</keyword>
<dbReference type="PANTHER" id="PTHR11616:SF286">
    <property type="entry name" value="SODIUM- AND CHLORIDE-DEPENDENT NEUTRAL AND BASIC AMINO ACID TRANSPORTER B(0+)"/>
    <property type="match status" value="1"/>
</dbReference>
<dbReference type="InterPro" id="IPR000175">
    <property type="entry name" value="Na/ntran_symport"/>
</dbReference>
<keyword evidence="3 7" id="KW-0812">Transmembrane</keyword>
<evidence type="ECO:0000256" key="4">
    <source>
        <dbReference type="ARBA" id="ARBA00022989"/>
    </source>
</evidence>
<sequence>MGKRDLALSVFSQNDHQTYSLEDTAVINGHVGESDENVERGNWSSKTEYLLSMIGYAVGLGNVCRFPYLAYRNGGGAFLIPYTLMLALTGIPMFFLESSFGQFASLGPVAVWKAVPMLQVDLEYTWGSSAIEQD</sequence>
<dbReference type="EMBL" id="BFAA01009153">
    <property type="protein sequence ID" value="GCB78367.1"/>
    <property type="molecule type" value="Genomic_DNA"/>
</dbReference>
<protein>
    <recommendedName>
        <fullName evidence="10">Transporter</fullName>
    </recommendedName>
</protein>
<dbReference type="PANTHER" id="PTHR11616">
    <property type="entry name" value="SODIUM/CHLORIDE DEPENDENT TRANSPORTER"/>
    <property type="match status" value="1"/>
</dbReference>
<dbReference type="GO" id="GO:0001761">
    <property type="term" value="F:beta-alanine transmembrane transporter activity"/>
    <property type="evidence" value="ECO:0007669"/>
    <property type="project" value="TreeGrafter"/>
</dbReference>
<evidence type="ECO:0000256" key="5">
    <source>
        <dbReference type="ARBA" id="ARBA00023136"/>
    </source>
</evidence>
<feature type="binding site" evidence="6">
    <location>
        <position position="55"/>
    </location>
    <ligand>
        <name>Na(+)</name>
        <dbReference type="ChEBI" id="CHEBI:29101"/>
        <label>1</label>
    </ligand>
</feature>
<dbReference type="STRING" id="75743.A0A401PYY7"/>
<feature type="transmembrane region" description="Helical" evidence="7">
    <location>
        <begin position="77"/>
        <end position="96"/>
    </location>
</feature>
<dbReference type="GO" id="GO:0089718">
    <property type="term" value="P:amino acid import across plasma membrane"/>
    <property type="evidence" value="ECO:0007669"/>
    <property type="project" value="TreeGrafter"/>
</dbReference>
<evidence type="ECO:0000256" key="2">
    <source>
        <dbReference type="ARBA" id="ARBA00022448"/>
    </source>
</evidence>
<comment type="caution">
    <text evidence="8">The sequence shown here is derived from an EMBL/GenBank/DDBJ whole genome shotgun (WGS) entry which is preliminary data.</text>
</comment>
<dbReference type="GO" id="GO:0015657">
    <property type="term" value="F:branched-chain amino acid:sodium symporter activity"/>
    <property type="evidence" value="ECO:0007669"/>
    <property type="project" value="TreeGrafter"/>
</dbReference>
<keyword evidence="6" id="KW-0479">Metal-binding</keyword>
<dbReference type="Proteomes" id="UP000288216">
    <property type="component" value="Unassembled WGS sequence"/>
</dbReference>
<comment type="subcellular location">
    <subcellularLocation>
        <location evidence="1">Membrane</location>
        <topology evidence="1">Multi-pass membrane protein</topology>
    </subcellularLocation>
</comment>
<dbReference type="PROSITE" id="PS50267">
    <property type="entry name" value="NA_NEUROTRAN_SYMP_3"/>
    <property type="match status" value="1"/>
</dbReference>